<name>A0A399DXZ0_9DEIN</name>
<dbReference type="PROSITE" id="PS51257">
    <property type="entry name" value="PROKAR_LIPOPROTEIN"/>
    <property type="match status" value="1"/>
</dbReference>
<proteinExistence type="predicted"/>
<dbReference type="AlphaFoldDB" id="A0A399DXZ0"/>
<protein>
    <recommendedName>
        <fullName evidence="2">AttH domain-containing protein</fullName>
    </recommendedName>
</protein>
<feature type="chain" id="PRO_5017451272" description="AttH domain-containing protein" evidence="1">
    <location>
        <begin position="21"/>
        <end position="353"/>
    </location>
</feature>
<evidence type="ECO:0000259" key="2">
    <source>
        <dbReference type="Pfam" id="PF07143"/>
    </source>
</evidence>
<gene>
    <name evidence="3" type="ORF">Mterra_03799</name>
</gene>
<dbReference type="Pfam" id="PF17186">
    <property type="entry name" value="Lipocalin_9"/>
    <property type="match status" value="1"/>
</dbReference>
<keyword evidence="1" id="KW-0732">Signal</keyword>
<dbReference type="RefSeq" id="WP_119316650.1">
    <property type="nucleotide sequence ID" value="NZ_QXDL01000296.1"/>
</dbReference>
<dbReference type="Pfam" id="PF07143">
    <property type="entry name" value="CrtC"/>
    <property type="match status" value="1"/>
</dbReference>
<reference evidence="3 4" key="1">
    <citation type="submission" date="2018-08" db="EMBL/GenBank/DDBJ databases">
        <title>Meiothermus terrae DSM 26712 genome sequencing project.</title>
        <authorList>
            <person name="Da Costa M.S."/>
            <person name="Albuquerque L."/>
            <person name="Raposo P."/>
            <person name="Froufe H.J.C."/>
            <person name="Barroso C.S."/>
            <person name="Egas C."/>
        </authorList>
    </citation>
    <scope>NUCLEOTIDE SEQUENCE [LARGE SCALE GENOMIC DNA]</scope>
    <source>
        <strain evidence="3 4">DSM 26712</strain>
    </source>
</reference>
<dbReference type="PANTHER" id="PTHR38591">
    <property type="entry name" value="HYDROLASE"/>
    <property type="match status" value="1"/>
</dbReference>
<evidence type="ECO:0000256" key="1">
    <source>
        <dbReference type="SAM" id="SignalP"/>
    </source>
</evidence>
<comment type="caution">
    <text evidence="3">The sequence shown here is derived from an EMBL/GenBank/DDBJ whole genome shotgun (WGS) entry which is preliminary data.</text>
</comment>
<organism evidence="3 4">
    <name type="scientific">Calidithermus terrae</name>
    <dbReference type="NCBI Taxonomy" id="1408545"/>
    <lineage>
        <taxon>Bacteria</taxon>
        <taxon>Thermotogati</taxon>
        <taxon>Deinococcota</taxon>
        <taxon>Deinococci</taxon>
        <taxon>Thermales</taxon>
        <taxon>Thermaceae</taxon>
        <taxon>Calidithermus</taxon>
    </lineage>
</organism>
<sequence>MKPLCAGLVLLLAACVPVLQDVDPARPPEAGNWGPNPVAVEWWYVSGYLPDDGIAFHWAVFKGYFTPRLGPAFLGFLYPGPFHASHLAVTDLRAGRKLFDERFDFRQDAPRGDAVIEFPPLRIEQGDWRLVQEGASYRLVAGPLDVRLTPKKPAVVHPPGYSGTGEVGRMYYVSYTRLGLEGRINGRAVQGEAWMDHQWGEQLSGRDALWDWFGLHLSDGSDLMLYRVKKPPGAGQTDGEVVQLAGSRTDPQGRIAGLRNLRMTPLERWTSPSGRSYALSWRVEAEGLELELAPVRRDQELLTTSTGVAYWEGPVRGRGTWQGSPVEARGMGEFVAGTYSPVAMNLGTLLPGR</sequence>
<evidence type="ECO:0000313" key="4">
    <source>
        <dbReference type="Proteomes" id="UP000265715"/>
    </source>
</evidence>
<dbReference type="InterPro" id="IPR010791">
    <property type="entry name" value="AttH_dom"/>
</dbReference>
<accession>A0A399DXZ0</accession>
<evidence type="ECO:0000313" key="3">
    <source>
        <dbReference type="EMBL" id="RIH77134.1"/>
    </source>
</evidence>
<dbReference type="PANTHER" id="PTHR38591:SF1">
    <property type="entry name" value="BLL1000 PROTEIN"/>
    <property type="match status" value="1"/>
</dbReference>
<keyword evidence="4" id="KW-1185">Reference proteome</keyword>
<dbReference type="Proteomes" id="UP000265715">
    <property type="component" value="Unassembled WGS sequence"/>
</dbReference>
<feature type="domain" description="AttH" evidence="2">
    <location>
        <begin position="40"/>
        <end position="201"/>
    </location>
</feature>
<dbReference type="SUPFAM" id="SSF159245">
    <property type="entry name" value="AttH-like"/>
    <property type="match status" value="1"/>
</dbReference>
<feature type="signal peptide" evidence="1">
    <location>
        <begin position="1"/>
        <end position="20"/>
    </location>
</feature>
<dbReference type="InterPro" id="IPR023374">
    <property type="entry name" value="AttH-like_dom_sf"/>
</dbReference>
<dbReference type="Gene3D" id="2.40.370.10">
    <property type="entry name" value="AttH-like domain"/>
    <property type="match status" value="2"/>
</dbReference>
<dbReference type="OrthoDB" id="9770826at2"/>
<dbReference type="EMBL" id="QXDL01000296">
    <property type="protein sequence ID" value="RIH77134.1"/>
    <property type="molecule type" value="Genomic_DNA"/>
</dbReference>